<keyword evidence="1" id="KW-0472">Membrane</keyword>
<feature type="transmembrane region" description="Helical" evidence="1">
    <location>
        <begin position="87"/>
        <end position="113"/>
    </location>
</feature>
<dbReference type="Proteomes" id="UP000198287">
    <property type="component" value="Unassembled WGS sequence"/>
</dbReference>
<feature type="transmembrane region" description="Helical" evidence="1">
    <location>
        <begin position="310"/>
        <end position="332"/>
    </location>
</feature>
<keyword evidence="1" id="KW-0812">Transmembrane</keyword>
<accession>A0A226F1R5</accession>
<evidence type="ECO:0000313" key="3">
    <source>
        <dbReference type="Proteomes" id="UP000198287"/>
    </source>
</evidence>
<sequence>MSFSRRVSTKLPELSTFDALQRIAIFTEKLYPQRITWDRNTWRASKNTSKLQLIPWYLLSLLVAVQGCYFLYLICNEIVAFRKDPDITLVSGAVLMLSACVELLATSVVITFICKTNELVFVLSNVKQIKRPALSDALREAGGARRFNLVGLFLNGCIPIVILIPLATCTMPFLLENVDPTYFIFRNVKILSAPWILVFRIISIFSPLLHSSVILVSGVIILTNVLIITISAITSMINDKKTKKLGRIKVFQKIQNMVQFLQYISKYRQIQLVICVMNDVCYFVFPLVLLLPLIAVVGTGYILVKLTRFIPFPIIFVSAVFGVCCIAGLHMIMPLLAEITTRSQEFVRHWELRGVTDYRVKSLKSCGPIRVAMGPFFYVNKWTRSTFLSLMVYYTVSVIILV</sequence>
<feature type="transmembrane region" description="Helical" evidence="1">
    <location>
        <begin position="54"/>
        <end position="75"/>
    </location>
</feature>
<organism evidence="2 3">
    <name type="scientific">Folsomia candida</name>
    <name type="common">Springtail</name>
    <dbReference type="NCBI Taxonomy" id="158441"/>
    <lineage>
        <taxon>Eukaryota</taxon>
        <taxon>Metazoa</taxon>
        <taxon>Ecdysozoa</taxon>
        <taxon>Arthropoda</taxon>
        <taxon>Hexapoda</taxon>
        <taxon>Collembola</taxon>
        <taxon>Entomobryomorpha</taxon>
        <taxon>Isotomoidea</taxon>
        <taxon>Isotomidae</taxon>
        <taxon>Proisotominae</taxon>
        <taxon>Folsomia</taxon>
    </lineage>
</organism>
<feature type="transmembrane region" description="Helical" evidence="1">
    <location>
        <begin position="214"/>
        <end position="237"/>
    </location>
</feature>
<proteinExistence type="predicted"/>
<evidence type="ECO:0000313" key="2">
    <source>
        <dbReference type="EMBL" id="OXA63723.1"/>
    </source>
</evidence>
<gene>
    <name evidence="2" type="ORF">Fcan01_01310</name>
</gene>
<evidence type="ECO:0000256" key="1">
    <source>
        <dbReference type="SAM" id="Phobius"/>
    </source>
</evidence>
<feature type="transmembrane region" description="Helical" evidence="1">
    <location>
        <begin position="187"/>
        <end position="208"/>
    </location>
</feature>
<keyword evidence="1" id="KW-1133">Transmembrane helix</keyword>
<reference evidence="2 3" key="1">
    <citation type="submission" date="2015-12" db="EMBL/GenBank/DDBJ databases">
        <title>The genome of Folsomia candida.</title>
        <authorList>
            <person name="Faddeeva A."/>
            <person name="Derks M.F."/>
            <person name="Anvar Y."/>
            <person name="Smit S."/>
            <person name="Van Straalen N."/>
            <person name="Roelofs D."/>
        </authorList>
    </citation>
    <scope>NUCLEOTIDE SEQUENCE [LARGE SCALE GENOMIC DNA]</scope>
    <source>
        <strain evidence="2 3">VU population</strain>
        <tissue evidence="2">Whole body</tissue>
    </source>
</reference>
<protein>
    <recommendedName>
        <fullName evidence="4">Odorant receptor</fullName>
    </recommendedName>
</protein>
<feature type="transmembrane region" description="Helical" evidence="1">
    <location>
        <begin position="280"/>
        <end position="304"/>
    </location>
</feature>
<feature type="transmembrane region" description="Helical" evidence="1">
    <location>
        <begin position="152"/>
        <end position="175"/>
    </location>
</feature>
<feature type="transmembrane region" description="Helical" evidence="1">
    <location>
        <begin position="382"/>
        <end position="401"/>
    </location>
</feature>
<dbReference type="AlphaFoldDB" id="A0A226F1R5"/>
<name>A0A226F1R5_FOLCA</name>
<comment type="caution">
    <text evidence="2">The sequence shown here is derived from an EMBL/GenBank/DDBJ whole genome shotgun (WGS) entry which is preliminary data.</text>
</comment>
<evidence type="ECO:0008006" key="4">
    <source>
        <dbReference type="Google" id="ProtNLM"/>
    </source>
</evidence>
<dbReference type="EMBL" id="LNIX01000001">
    <property type="protein sequence ID" value="OXA63723.1"/>
    <property type="molecule type" value="Genomic_DNA"/>
</dbReference>
<keyword evidence="3" id="KW-1185">Reference proteome</keyword>